<name>A0ABX1S9Y2_9PSEU</name>
<comment type="similarity">
    <text evidence="1">Belongs to the bacterial ring-hydroxylating dioxygenase beta subunit family.</text>
</comment>
<evidence type="ECO:0000256" key="2">
    <source>
        <dbReference type="ARBA" id="ARBA00023002"/>
    </source>
</evidence>
<dbReference type="GO" id="GO:0051213">
    <property type="term" value="F:dioxygenase activity"/>
    <property type="evidence" value="ECO:0007669"/>
    <property type="project" value="UniProtKB-KW"/>
</dbReference>
<evidence type="ECO:0000313" key="4">
    <source>
        <dbReference type="Proteomes" id="UP000820669"/>
    </source>
</evidence>
<keyword evidence="3" id="KW-0223">Dioxygenase</keyword>
<dbReference type="SUPFAM" id="SSF54427">
    <property type="entry name" value="NTF2-like"/>
    <property type="match status" value="1"/>
</dbReference>
<dbReference type="PANTHER" id="PTHR41534:SF2">
    <property type="entry name" value="3-PHENYLPROPIONATE_CINNAMIC ACID DIOXYGENASE SUBUNIT BETA"/>
    <property type="match status" value="1"/>
</dbReference>
<dbReference type="InterPro" id="IPR032710">
    <property type="entry name" value="NTF2-like_dom_sf"/>
</dbReference>
<dbReference type="Pfam" id="PF00866">
    <property type="entry name" value="Ring_hydroxyl_B"/>
    <property type="match status" value="1"/>
</dbReference>
<accession>A0ABX1S9Y2</accession>
<gene>
    <name evidence="3" type="ORF">HF526_08560</name>
</gene>
<keyword evidence="4" id="KW-1185">Reference proteome</keyword>
<evidence type="ECO:0000313" key="3">
    <source>
        <dbReference type="EMBL" id="NMH97362.1"/>
    </source>
</evidence>
<dbReference type="RefSeq" id="WP_169380806.1">
    <property type="nucleotide sequence ID" value="NZ_JAAXLA010000011.1"/>
</dbReference>
<comment type="caution">
    <text evidence="3">The sequence shown here is derived from an EMBL/GenBank/DDBJ whole genome shotgun (WGS) entry which is preliminary data.</text>
</comment>
<dbReference type="Gene3D" id="3.10.450.50">
    <property type="match status" value="1"/>
</dbReference>
<organism evidence="3 4">
    <name type="scientific">Pseudonocardia acidicola</name>
    <dbReference type="NCBI Taxonomy" id="2724939"/>
    <lineage>
        <taxon>Bacteria</taxon>
        <taxon>Bacillati</taxon>
        <taxon>Actinomycetota</taxon>
        <taxon>Actinomycetes</taxon>
        <taxon>Pseudonocardiales</taxon>
        <taxon>Pseudonocardiaceae</taxon>
        <taxon>Pseudonocardia</taxon>
    </lineage>
</organism>
<evidence type="ECO:0000256" key="1">
    <source>
        <dbReference type="ARBA" id="ARBA00009570"/>
    </source>
</evidence>
<dbReference type="CDD" id="cd00667">
    <property type="entry name" value="ring_hydroxylating_dioxygenases_beta"/>
    <property type="match status" value="1"/>
</dbReference>
<dbReference type="Proteomes" id="UP000820669">
    <property type="component" value="Unassembled WGS sequence"/>
</dbReference>
<reference evidence="3 4" key="1">
    <citation type="submission" date="2020-04" db="EMBL/GenBank/DDBJ databases">
        <authorList>
            <person name="Klaysubun C."/>
            <person name="Duangmal K."/>
            <person name="Lipun K."/>
        </authorList>
    </citation>
    <scope>NUCLEOTIDE SEQUENCE [LARGE SCALE GENOMIC DNA]</scope>
    <source>
        <strain evidence="3 4">K10HN5</strain>
    </source>
</reference>
<dbReference type="InterPro" id="IPR000391">
    <property type="entry name" value="Rng_hydr_dOase-bsu"/>
</dbReference>
<dbReference type="NCBIfam" id="NF007479">
    <property type="entry name" value="PRK10069.1"/>
    <property type="match status" value="1"/>
</dbReference>
<proteinExistence type="inferred from homology"/>
<dbReference type="EMBL" id="JAAXLA010000011">
    <property type="protein sequence ID" value="NMH97362.1"/>
    <property type="molecule type" value="Genomic_DNA"/>
</dbReference>
<keyword evidence="2" id="KW-0560">Oxidoreductase</keyword>
<sequence>MTIDQDIAVGSDRLAEMLRQFEVERFYTDEAALLDAHRYEEWAQLFSDDTHYFMPIRRTRLWRELDKEFTKPGEIAFFDDNKQILLGRVAKLGSGTAWAEDPPSRTRHIVTNVRVVEDRGGELEVHSNFILYRTRLKSEETTWIGSRQDLLRHHEGSFLIARRHILLEQTLLLSQNLSNFF</sequence>
<dbReference type="PANTHER" id="PTHR41534">
    <property type="entry name" value="BLR3401 PROTEIN"/>
    <property type="match status" value="1"/>
</dbReference>
<protein>
    <submittedName>
        <fullName evidence="3">Aromatic-ring-hydroxylating dioxygenase subunit beta</fullName>
    </submittedName>
</protein>